<dbReference type="EC" id="3.4.22.-" evidence="3"/>
<dbReference type="RefSeq" id="WP_188839971.1">
    <property type="nucleotide sequence ID" value="NZ_BMOT01000001.1"/>
</dbReference>
<dbReference type="InterPro" id="IPR023365">
    <property type="entry name" value="Sortase_dom-sf"/>
</dbReference>
<comment type="caution">
    <text evidence="3">The sequence shown here is derived from an EMBL/GenBank/DDBJ whole genome shotgun (WGS) entry which is preliminary data.</text>
</comment>
<evidence type="ECO:0000256" key="1">
    <source>
        <dbReference type="ARBA" id="ARBA00022801"/>
    </source>
</evidence>
<name>A0ABT0KXZ5_9GAMM</name>
<feature type="transmembrane region" description="Helical" evidence="2">
    <location>
        <begin position="19"/>
        <end position="37"/>
    </location>
</feature>
<reference evidence="3 4" key="1">
    <citation type="submission" date="2022-01" db="EMBL/GenBank/DDBJ databases">
        <title>Whole genome-based taxonomy of the Shewanellaceae.</title>
        <authorList>
            <person name="Martin-Rodriguez A.J."/>
        </authorList>
    </citation>
    <scope>NUCLEOTIDE SEQUENCE [LARGE SCALE GENOMIC DNA]</scope>
    <source>
        <strain evidence="3 4">JCM 17801</strain>
    </source>
</reference>
<evidence type="ECO:0000256" key="2">
    <source>
        <dbReference type="SAM" id="Phobius"/>
    </source>
</evidence>
<dbReference type="Gene3D" id="2.40.260.10">
    <property type="entry name" value="Sortase"/>
    <property type="match status" value="1"/>
</dbReference>
<protein>
    <submittedName>
        <fullName evidence="3">Class GN sortase</fullName>
        <ecNumber evidence="3">3.4.22.-</ecNumber>
    </submittedName>
</protein>
<evidence type="ECO:0000313" key="3">
    <source>
        <dbReference type="EMBL" id="MCL1116297.1"/>
    </source>
</evidence>
<keyword evidence="1 3" id="KW-0378">Hydrolase</keyword>
<dbReference type="NCBIfam" id="TIGR01076">
    <property type="entry name" value="sortase_fam"/>
    <property type="match status" value="1"/>
</dbReference>
<dbReference type="EMBL" id="JAKILK010000001">
    <property type="protein sequence ID" value="MCL1116297.1"/>
    <property type="molecule type" value="Genomic_DNA"/>
</dbReference>
<evidence type="ECO:0000313" key="4">
    <source>
        <dbReference type="Proteomes" id="UP001203212"/>
    </source>
</evidence>
<keyword evidence="2" id="KW-1133">Transmembrane helix</keyword>
<dbReference type="NCBIfam" id="TIGR03784">
    <property type="entry name" value="marine_sortase"/>
    <property type="match status" value="1"/>
</dbReference>
<keyword evidence="2" id="KW-0812">Transmembrane</keyword>
<dbReference type="InterPro" id="IPR041999">
    <property type="entry name" value="Sortase_D_1"/>
</dbReference>
<sequence length="217" mass="24312">MRNLHLAQRFIVKGERDKILQWLAFVILLLLASTMVVKGGYMQAKAHFAQYLIERAFTQTLADNKPHKPWSWADTHPVAKMRFISPKLKSSENDLYILAGISGRTLAFGPGLFLGGATAGEQGNTIIAGHRDSHFLRLKYLQLGDVIELTNTQGHLSQYQVTDLRVVHESQVEEMATTKDSRLTLITCYPFDALSAEADLRYIVEAKSILVGRDSLI</sequence>
<organism evidence="3 4">
    <name type="scientific">Shewanella aestuarii</name>
    <dbReference type="NCBI Taxonomy" id="1028752"/>
    <lineage>
        <taxon>Bacteria</taxon>
        <taxon>Pseudomonadati</taxon>
        <taxon>Pseudomonadota</taxon>
        <taxon>Gammaproteobacteria</taxon>
        <taxon>Alteromonadales</taxon>
        <taxon>Shewanellaceae</taxon>
        <taxon>Shewanella</taxon>
    </lineage>
</organism>
<dbReference type="InterPro" id="IPR022445">
    <property type="entry name" value="Sortase_proteobact_type"/>
</dbReference>
<dbReference type="CDD" id="cd05828">
    <property type="entry name" value="Sortase_D_1"/>
    <property type="match status" value="1"/>
</dbReference>
<dbReference type="GO" id="GO:0016787">
    <property type="term" value="F:hydrolase activity"/>
    <property type="evidence" value="ECO:0007669"/>
    <property type="project" value="UniProtKB-KW"/>
</dbReference>
<keyword evidence="2" id="KW-0472">Membrane</keyword>
<gene>
    <name evidence="3" type="ORF">L2689_03450</name>
</gene>
<keyword evidence="4" id="KW-1185">Reference proteome</keyword>
<accession>A0ABT0KXZ5</accession>
<dbReference type="SUPFAM" id="SSF63817">
    <property type="entry name" value="Sortase"/>
    <property type="match status" value="1"/>
</dbReference>
<proteinExistence type="predicted"/>
<dbReference type="InterPro" id="IPR005754">
    <property type="entry name" value="Sortase"/>
</dbReference>
<dbReference type="Proteomes" id="UP001203212">
    <property type="component" value="Unassembled WGS sequence"/>
</dbReference>
<dbReference type="Pfam" id="PF04203">
    <property type="entry name" value="Sortase"/>
    <property type="match status" value="1"/>
</dbReference>